<dbReference type="RefSeq" id="WP_204012587.1">
    <property type="nucleotide sequence ID" value="NZ_BOPG01000113.1"/>
</dbReference>
<dbReference type="InterPro" id="IPR010610">
    <property type="entry name" value="EryCIII-like_C"/>
</dbReference>
<dbReference type="PANTHER" id="PTHR48050">
    <property type="entry name" value="STEROL 3-BETA-GLUCOSYLTRANSFERASE"/>
    <property type="match status" value="1"/>
</dbReference>
<dbReference type="GO" id="GO:0016758">
    <property type="term" value="F:hexosyltransferase activity"/>
    <property type="evidence" value="ECO:0007669"/>
    <property type="project" value="UniProtKB-ARBA"/>
</dbReference>
<reference evidence="2" key="1">
    <citation type="submission" date="2021-01" db="EMBL/GenBank/DDBJ databases">
        <title>Whole genome shotgun sequence of Virgisporangium aurantiacum NBRC 16421.</title>
        <authorList>
            <person name="Komaki H."/>
            <person name="Tamura T."/>
        </authorList>
    </citation>
    <scope>NUCLEOTIDE SEQUENCE</scope>
    <source>
        <strain evidence="2">NBRC 16421</strain>
    </source>
</reference>
<dbReference type="GO" id="GO:0008194">
    <property type="term" value="F:UDP-glycosyltransferase activity"/>
    <property type="evidence" value="ECO:0007669"/>
    <property type="project" value="InterPro"/>
</dbReference>
<dbReference type="InterPro" id="IPR002213">
    <property type="entry name" value="UDP_glucos_trans"/>
</dbReference>
<gene>
    <name evidence="2" type="ORF">Vau01_118250</name>
</gene>
<protein>
    <recommendedName>
        <fullName evidence="1">Erythromycin biosynthesis protein CIII-like C-terminal domain-containing protein</fullName>
    </recommendedName>
</protein>
<evidence type="ECO:0000313" key="3">
    <source>
        <dbReference type="Proteomes" id="UP000612585"/>
    </source>
</evidence>
<comment type="caution">
    <text evidence="2">The sequence shown here is derived from an EMBL/GenBank/DDBJ whole genome shotgun (WGS) entry which is preliminary data.</text>
</comment>
<dbReference type="SUPFAM" id="SSF53756">
    <property type="entry name" value="UDP-Glycosyltransferase/glycogen phosphorylase"/>
    <property type="match status" value="1"/>
</dbReference>
<dbReference type="Proteomes" id="UP000612585">
    <property type="component" value="Unassembled WGS sequence"/>
</dbReference>
<dbReference type="AlphaFoldDB" id="A0A8J3ZHJ8"/>
<evidence type="ECO:0000313" key="2">
    <source>
        <dbReference type="EMBL" id="GIJ64309.1"/>
    </source>
</evidence>
<sequence length="416" mass="42456">MESDILLVPYGLAGHTNPMAVLGVALRARGIGVTVLAEPHRAGEFTRYGLTTVAPRRWRADAPLPPGLLASGDTGAIFRHLALGSIVDMTLDVEEALTATGATIVVGDVFMPGAGLAAQRMGLPWASIACSPVPAVDSYTMFIDPVVAPHFDAASTLAELGLDAEPGGNLLGRVSPYLHLIPVTPSFAGPTAVARLPAQVRLVGPLVPAGVTAGVTTGDTAGGTGGPARPSIVVAAGSNIWQRLGDGARRQQRYFRIVARALRGMDVDAVVIVPPGLDADTLGPPPAGTRFTGLIPPEEFDALVARCTAVASHGGWGMVSRALVRGVPLVVVPTAIDQPYVANRCQELGLGIAVDPLTAGPADFRAAVETVCGDATYRRNAARVMAELRAAAPARTAASLVAGLGAASVAATHASS</sequence>
<dbReference type="CDD" id="cd03784">
    <property type="entry name" value="GT1_Gtf-like"/>
    <property type="match status" value="1"/>
</dbReference>
<dbReference type="PANTHER" id="PTHR48050:SF13">
    <property type="entry name" value="STEROL 3-BETA-GLUCOSYLTRANSFERASE UGT80A2"/>
    <property type="match status" value="1"/>
</dbReference>
<dbReference type="EMBL" id="BOPG01000113">
    <property type="protein sequence ID" value="GIJ64309.1"/>
    <property type="molecule type" value="Genomic_DNA"/>
</dbReference>
<name>A0A8J3ZHJ8_9ACTN</name>
<accession>A0A8J3ZHJ8</accession>
<proteinExistence type="predicted"/>
<dbReference type="GO" id="GO:0017000">
    <property type="term" value="P:antibiotic biosynthetic process"/>
    <property type="evidence" value="ECO:0007669"/>
    <property type="project" value="UniProtKB-ARBA"/>
</dbReference>
<keyword evidence="3" id="KW-1185">Reference proteome</keyword>
<dbReference type="Pfam" id="PF06722">
    <property type="entry name" value="EryCIII-like_C"/>
    <property type="match status" value="1"/>
</dbReference>
<feature type="domain" description="Erythromycin biosynthesis protein CIII-like C-terminal" evidence="1">
    <location>
        <begin position="266"/>
        <end position="394"/>
    </location>
</feature>
<organism evidence="2 3">
    <name type="scientific">Virgisporangium aurantiacum</name>
    <dbReference type="NCBI Taxonomy" id="175570"/>
    <lineage>
        <taxon>Bacteria</taxon>
        <taxon>Bacillati</taxon>
        <taxon>Actinomycetota</taxon>
        <taxon>Actinomycetes</taxon>
        <taxon>Micromonosporales</taxon>
        <taxon>Micromonosporaceae</taxon>
        <taxon>Virgisporangium</taxon>
    </lineage>
</organism>
<evidence type="ECO:0000259" key="1">
    <source>
        <dbReference type="Pfam" id="PF06722"/>
    </source>
</evidence>
<dbReference type="InterPro" id="IPR050426">
    <property type="entry name" value="Glycosyltransferase_28"/>
</dbReference>
<dbReference type="Gene3D" id="3.40.50.2000">
    <property type="entry name" value="Glycogen Phosphorylase B"/>
    <property type="match status" value="2"/>
</dbReference>